<proteinExistence type="predicted"/>
<feature type="region of interest" description="Disordered" evidence="1">
    <location>
        <begin position="47"/>
        <end position="82"/>
    </location>
</feature>
<evidence type="ECO:0000313" key="2">
    <source>
        <dbReference type="EMBL" id="KZL77016.1"/>
    </source>
</evidence>
<dbReference type="STRING" id="1573173.A0A166XWD1"/>
<feature type="compositionally biased region" description="Basic and acidic residues" evidence="1">
    <location>
        <begin position="47"/>
        <end position="57"/>
    </location>
</feature>
<sequence>MRNDRPNETSLGLKEEVKDKLVKIITPLKEFLDYVELVIRINTRLYERRKEKGENRRPQANSAKKYIPQGPKTTQFNNRRNY</sequence>
<organism evidence="2 3">
    <name type="scientific">Colletotrichum incanum</name>
    <name type="common">Soybean anthracnose fungus</name>
    <dbReference type="NCBI Taxonomy" id="1573173"/>
    <lineage>
        <taxon>Eukaryota</taxon>
        <taxon>Fungi</taxon>
        <taxon>Dikarya</taxon>
        <taxon>Ascomycota</taxon>
        <taxon>Pezizomycotina</taxon>
        <taxon>Sordariomycetes</taxon>
        <taxon>Hypocreomycetidae</taxon>
        <taxon>Glomerellales</taxon>
        <taxon>Glomerellaceae</taxon>
        <taxon>Colletotrichum</taxon>
        <taxon>Colletotrichum spaethianum species complex</taxon>
    </lineage>
</organism>
<feature type="compositionally biased region" description="Polar residues" evidence="1">
    <location>
        <begin position="71"/>
        <end position="82"/>
    </location>
</feature>
<dbReference type="AlphaFoldDB" id="A0A166XWD1"/>
<gene>
    <name evidence="2" type="ORF">CI238_13383</name>
</gene>
<evidence type="ECO:0000256" key="1">
    <source>
        <dbReference type="SAM" id="MobiDB-lite"/>
    </source>
</evidence>
<dbReference type="Proteomes" id="UP000076584">
    <property type="component" value="Unassembled WGS sequence"/>
</dbReference>
<comment type="caution">
    <text evidence="2">The sequence shown here is derived from an EMBL/GenBank/DDBJ whole genome shotgun (WGS) entry which is preliminary data.</text>
</comment>
<keyword evidence="3" id="KW-1185">Reference proteome</keyword>
<evidence type="ECO:0000313" key="3">
    <source>
        <dbReference type="Proteomes" id="UP000076584"/>
    </source>
</evidence>
<protein>
    <submittedName>
        <fullName evidence="2">Gag protein</fullName>
    </submittedName>
</protein>
<name>A0A166XWD1_COLIC</name>
<reference evidence="2 3" key="1">
    <citation type="submission" date="2015-06" db="EMBL/GenBank/DDBJ databases">
        <title>Survival trade-offs in plant roots during colonization by closely related pathogenic and mutualistic fungi.</title>
        <authorList>
            <person name="Hacquard S."/>
            <person name="Kracher B."/>
            <person name="Hiruma K."/>
            <person name="Weinman A."/>
            <person name="Muench P."/>
            <person name="Garrido Oter R."/>
            <person name="Ver Loren van Themaat E."/>
            <person name="Dallerey J.-F."/>
            <person name="Damm U."/>
            <person name="Henrissat B."/>
            <person name="Lespinet O."/>
            <person name="Thon M."/>
            <person name="Kemen E."/>
            <person name="McHardy A.C."/>
            <person name="Schulze-Lefert P."/>
            <person name="O'Connell R.J."/>
        </authorList>
    </citation>
    <scope>NUCLEOTIDE SEQUENCE [LARGE SCALE GENOMIC DNA]</scope>
    <source>
        <strain evidence="2 3">MAFF 238704</strain>
    </source>
</reference>
<dbReference type="EMBL" id="LFIW01002269">
    <property type="protein sequence ID" value="KZL77016.1"/>
    <property type="molecule type" value="Genomic_DNA"/>
</dbReference>
<accession>A0A166XWD1</accession>